<organism evidence="1 2">
    <name type="scientific">Trifolium medium</name>
    <dbReference type="NCBI Taxonomy" id="97028"/>
    <lineage>
        <taxon>Eukaryota</taxon>
        <taxon>Viridiplantae</taxon>
        <taxon>Streptophyta</taxon>
        <taxon>Embryophyta</taxon>
        <taxon>Tracheophyta</taxon>
        <taxon>Spermatophyta</taxon>
        <taxon>Magnoliopsida</taxon>
        <taxon>eudicotyledons</taxon>
        <taxon>Gunneridae</taxon>
        <taxon>Pentapetalae</taxon>
        <taxon>rosids</taxon>
        <taxon>fabids</taxon>
        <taxon>Fabales</taxon>
        <taxon>Fabaceae</taxon>
        <taxon>Papilionoideae</taxon>
        <taxon>50 kb inversion clade</taxon>
        <taxon>NPAAA clade</taxon>
        <taxon>Hologalegina</taxon>
        <taxon>IRL clade</taxon>
        <taxon>Trifolieae</taxon>
        <taxon>Trifolium</taxon>
    </lineage>
</organism>
<comment type="caution">
    <text evidence="1">The sequence shown here is derived from an EMBL/GenBank/DDBJ whole genome shotgun (WGS) entry which is preliminary data.</text>
</comment>
<gene>
    <name evidence="1" type="ORF">A2U01_0022774</name>
</gene>
<dbReference type="AlphaFoldDB" id="A0A392NRQ0"/>
<reference evidence="1 2" key="1">
    <citation type="journal article" date="2018" name="Front. Plant Sci.">
        <title>Red Clover (Trifolium pratense) and Zigzag Clover (T. medium) - A Picture of Genomic Similarities and Differences.</title>
        <authorList>
            <person name="Dluhosova J."/>
            <person name="Istvanek J."/>
            <person name="Nedelnik J."/>
            <person name="Repkova J."/>
        </authorList>
    </citation>
    <scope>NUCLEOTIDE SEQUENCE [LARGE SCALE GENOMIC DNA]</scope>
    <source>
        <strain evidence="2">cv. 10/8</strain>
        <tissue evidence="1">Leaf</tissue>
    </source>
</reference>
<sequence length="63" mass="7255">MEGETVIWSSSWIELSRMSRVTDKLKWTRLRVARSTWTTCCADVDEDGSSYWVVRAGVDLSQL</sequence>
<evidence type="ECO:0000313" key="1">
    <source>
        <dbReference type="EMBL" id="MCI01746.1"/>
    </source>
</evidence>
<protein>
    <submittedName>
        <fullName evidence="1">Uncharacterized protein</fullName>
    </submittedName>
</protein>
<keyword evidence="2" id="KW-1185">Reference proteome</keyword>
<evidence type="ECO:0000313" key="2">
    <source>
        <dbReference type="Proteomes" id="UP000265520"/>
    </source>
</evidence>
<dbReference type="EMBL" id="LXQA010046975">
    <property type="protein sequence ID" value="MCI01746.1"/>
    <property type="molecule type" value="Genomic_DNA"/>
</dbReference>
<accession>A0A392NRQ0</accession>
<name>A0A392NRQ0_9FABA</name>
<proteinExistence type="predicted"/>
<dbReference type="Proteomes" id="UP000265520">
    <property type="component" value="Unassembled WGS sequence"/>
</dbReference>